<keyword evidence="3" id="KW-1185">Reference proteome</keyword>
<sequence>MSSKRVKGGLTGQKADERSRNRQRLADLVRASGAESGGGGGERDITEALLLAAMHTPFGRGGLSNSGDLSRAALHHALRRRSGQSRAEGFFAEEHVGYSPNIAVAGLGLARQADPRVVSQVLGVDVQRVHDHQRDLRVQDVDRVLRADYHTGRIERAARTSMQLLDPVPDTPPEHRWRRGLDENLDVSRMNARELALNWLSAANSNEPGAREAQERFFGELAQKHPQLAESIERGMVRDPGFTGRTDSARIDANSVMAGASWQADARPMETMEEYWAKAVPWFKDDRADLNRLRDTAESVFTASLDGRVPAAVGNELVRNASGNRALPGFARDYREGRELAGTRADRGGAEVFVQGEAFLHALDKARGAPLNEGPRDRAGAVAAGNTAKAELRAHDATRAADPRLVLGDSRLPGDRGQLDSALTANGRAVVRPQELGRHERQGTRAGNDRTRRTRQDWADRRAHAAVNDPARRLPRQRGEQQAAVRRLTARTALRRQERSSINTTRTRTGRGA</sequence>
<gene>
    <name evidence="2" type="ordered locus">Ndas_5519</name>
</gene>
<accession>D7B9P0</accession>
<dbReference type="AlphaFoldDB" id="D7B9P0"/>
<protein>
    <submittedName>
        <fullName evidence="2">Uncharacterized protein</fullName>
    </submittedName>
</protein>
<feature type="region of interest" description="Disordered" evidence="1">
    <location>
        <begin position="433"/>
        <end position="513"/>
    </location>
</feature>
<dbReference type="RefSeq" id="WP_013156505.1">
    <property type="nucleotide sequence ID" value="NC_014211.1"/>
</dbReference>
<feature type="compositionally biased region" description="Basic and acidic residues" evidence="1">
    <location>
        <begin position="14"/>
        <end position="24"/>
    </location>
</feature>
<name>D7B9P0_NOCDD</name>
<evidence type="ECO:0000313" key="3">
    <source>
        <dbReference type="Proteomes" id="UP000002219"/>
    </source>
</evidence>
<geneLocation type="plasmid" evidence="3">
    <name>pNDAS01</name>
</geneLocation>
<dbReference type="OrthoDB" id="3424558at2"/>
<dbReference type="STRING" id="446468.Ndas_5519"/>
<feature type="region of interest" description="Disordered" evidence="1">
    <location>
        <begin position="1"/>
        <end position="24"/>
    </location>
</feature>
<evidence type="ECO:0000313" key="2">
    <source>
        <dbReference type="EMBL" id="ADH70898.1"/>
    </source>
</evidence>
<dbReference type="GeneID" id="91487736"/>
<dbReference type="HOGENOM" id="CLU_530837_0_0_11"/>
<organism evidence="2 3">
    <name type="scientific">Nocardiopsis dassonvillei (strain ATCC 23218 / DSM 43111 / CIP 107115 / JCM 7437 / KCTC 9190 / NBRC 14626 / NCTC 10488 / NRRL B-5397 / IMRU 509)</name>
    <name type="common">Actinomadura dassonvillei</name>
    <dbReference type="NCBI Taxonomy" id="446468"/>
    <lineage>
        <taxon>Bacteria</taxon>
        <taxon>Bacillati</taxon>
        <taxon>Actinomycetota</taxon>
        <taxon>Actinomycetes</taxon>
        <taxon>Streptosporangiales</taxon>
        <taxon>Nocardiopsidaceae</taxon>
        <taxon>Nocardiopsis</taxon>
    </lineage>
</organism>
<reference evidence="2 3" key="1">
    <citation type="journal article" date="2010" name="Stand. Genomic Sci.">
        <title>Complete genome sequence of Nocardiopsis dassonvillei type strain (IMRU 509).</title>
        <authorList>
            <person name="Sun H."/>
            <person name="Lapidus A."/>
            <person name="Nolan M."/>
            <person name="Lucas S."/>
            <person name="Del Rio T.G."/>
            <person name="Tice H."/>
            <person name="Cheng J.F."/>
            <person name="Tapia R."/>
            <person name="Han C."/>
            <person name="Goodwin L."/>
            <person name="Pitluck S."/>
            <person name="Pagani I."/>
            <person name="Ivanova N."/>
            <person name="Mavromatis K."/>
            <person name="Mikhailova N."/>
            <person name="Pati A."/>
            <person name="Chen A."/>
            <person name="Palaniappan K."/>
            <person name="Land M."/>
            <person name="Hauser L."/>
            <person name="Chang Y.J."/>
            <person name="Jeffries C.D."/>
            <person name="Djao O.D."/>
            <person name="Rohde M."/>
            <person name="Sikorski J."/>
            <person name="Goker M."/>
            <person name="Woyke T."/>
            <person name="Bristow J."/>
            <person name="Eisen J.A."/>
            <person name="Markowitz V."/>
            <person name="Hugenholtz P."/>
            <person name="Kyrpides N.C."/>
            <person name="Klenk H.P."/>
        </authorList>
    </citation>
    <scope>NUCLEOTIDE SEQUENCE [LARGE SCALE GENOMIC DNA]</scope>
    <source>
        <strain evidence="3">ATCC 23218 / DSM 43111 / CIP 107115 / JCM 7437 / KCTC 9190 / NBRC 14626 / NCTC 10488 / NRRL B-5397 / IMRU 509</strain>
        <plasmid evidence="3">Chromosome 2</plasmid>
    </source>
</reference>
<dbReference type="KEGG" id="nda:Ndas_5519"/>
<evidence type="ECO:0000256" key="1">
    <source>
        <dbReference type="SAM" id="MobiDB-lite"/>
    </source>
</evidence>
<feature type="region of interest" description="Disordered" evidence="1">
    <location>
        <begin position="407"/>
        <end position="426"/>
    </location>
</feature>
<proteinExistence type="predicted"/>
<feature type="compositionally biased region" description="Basic and acidic residues" evidence="1">
    <location>
        <begin position="435"/>
        <end position="463"/>
    </location>
</feature>
<dbReference type="Proteomes" id="UP000002219">
    <property type="component" value="Chromosome 2"/>
</dbReference>
<dbReference type="EMBL" id="CP002041">
    <property type="protein sequence ID" value="ADH70898.1"/>
    <property type="molecule type" value="Genomic_DNA"/>
</dbReference>